<dbReference type="InterPro" id="IPR021950">
    <property type="entry name" value="Spt20"/>
</dbReference>
<dbReference type="GO" id="GO:0003712">
    <property type="term" value="F:transcription coregulator activity"/>
    <property type="evidence" value="ECO:0007669"/>
    <property type="project" value="InterPro"/>
</dbReference>
<proteinExistence type="predicted"/>
<dbReference type="PANTHER" id="PTHR13526">
    <property type="entry name" value="TRANSCRIPTION FACTOR SPT20 HOMOLOG"/>
    <property type="match status" value="1"/>
</dbReference>
<sequence>MQDMSITYADNINSSASLLVKRENPGGQVSPLTGLKKRTRLNAEAGTMPFAAGQPGLRYGSKEEPFDPDKLDCAEFNRETDANHLDPQQSRLQSRLPHGFVRLSFLQTSWNNINQHVEKDVKKEEWFQKRKLLQSPRVSGGAFPQSPLSSKAGEFSSGSIGPHFEAVATTNALGAFLKDKAAVNSIPAVGGT</sequence>
<dbReference type="EMBL" id="VEPZ02000867">
    <property type="protein sequence ID" value="KAE8715091.1"/>
    <property type="molecule type" value="Genomic_DNA"/>
</dbReference>
<dbReference type="PANTHER" id="PTHR13526:SF8">
    <property type="entry name" value="TRANSCRIPTION FACTOR SPT20 HOMOLOG"/>
    <property type="match status" value="1"/>
</dbReference>
<keyword evidence="2" id="KW-1185">Reference proteome</keyword>
<comment type="caution">
    <text evidence="1">The sequence shown here is derived from an EMBL/GenBank/DDBJ whole genome shotgun (WGS) entry which is preliminary data.</text>
</comment>
<dbReference type="GO" id="GO:0000124">
    <property type="term" value="C:SAGA complex"/>
    <property type="evidence" value="ECO:0007669"/>
    <property type="project" value="InterPro"/>
</dbReference>
<dbReference type="GO" id="GO:0006357">
    <property type="term" value="P:regulation of transcription by RNA polymerase II"/>
    <property type="evidence" value="ECO:0007669"/>
    <property type="project" value="TreeGrafter"/>
</dbReference>
<organism evidence="1 2">
    <name type="scientific">Hibiscus syriacus</name>
    <name type="common">Rose of Sharon</name>
    <dbReference type="NCBI Taxonomy" id="106335"/>
    <lineage>
        <taxon>Eukaryota</taxon>
        <taxon>Viridiplantae</taxon>
        <taxon>Streptophyta</taxon>
        <taxon>Embryophyta</taxon>
        <taxon>Tracheophyta</taxon>
        <taxon>Spermatophyta</taxon>
        <taxon>Magnoliopsida</taxon>
        <taxon>eudicotyledons</taxon>
        <taxon>Gunneridae</taxon>
        <taxon>Pentapetalae</taxon>
        <taxon>rosids</taxon>
        <taxon>malvids</taxon>
        <taxon>Malvales</taxon>
        <taxon>Malvaceae</taxon>
        <taxon>Malvoideae</taxon>
        <taxon>Hibiscus</taxon>
    </lineage>
</organism>
<name>A0A6A3BGT0_HIBSY</name>
<gene>
    <name evidence="1" type="ORF">F3Y22_tig00110187pilonHSYRG00539</name>
</gene>
<accession>A0A6A3BGT0</accession>
<evidence type="ECO:0000313" key="1">
    <source>
        <dbReference type="EMBL" id="KAE8715091.1"/>
    </source>
</evidence>
<protein>
    <submittedName>
        <fullName evidence="1">Uncharacterized protein</fullName>
    </submittedName>
</protein>
<evidence type="ECO:0000313" key="2">
    <source>
        <dbReference type="Proteomes" id="UP000436088"/>
    </source>
</evidence>
<reference evidence="1" key="1">
    <citation type="submission" date="2019-09" db="EMBL/GenBank/DDBJ databases">
        <title>Draft genome information of white flower Hibiscus syriacus.</title>
        <authorList>
            <person name="Kim Y.-M."/>
        </authorList>
    </citation>
    <scope>NUCLEOTIDE SEQUENCE [LARGE SCALE GENOMIC DNA]</scope>
    <source>
        <strain evidence="1">YM2019G1</strain>
    </source>
</reference>
<dbReference type="AlphaFoldDB" id="A0A6A3BGT0"/>
<dbReference type="Proteomes" id="UP000436088">
    <property type="component" value="Unassembled WGS sequence"/>
</dbReference>